<name>A0A518CZL3_9BACT</name>
<feature type="transmembrane region" description="Helical" evidence="7">
    <location>
        <begin position="57"/>
        <end position="78"/>
    </location>
</feature>
<dbReference type="EMBL" id="CP036290">
    <property type="protein sequence ID" value="QDU84657.1"/>
    <property type="molecule type" value="Genomic_DNA"/>
</dbReference>
<evidence type="ECO:0000256" key="6">
    <source>
        <dbReference type="ARBA" id="ARBA00023136"/>
    </source>
</evidence>
<protein>
    <submittedName>
        <fullName evidence="8">Transglycosylase associated protein</fullName>
    </submittedName>
</protein>
<keyword evidence="9" id="KW-1185">Reference proteome</keyword>
<keyword evidence="6 7" id="KW-0472">Membrane</keyword>
<evidence type="ECO:0000256" key="4">
    <source>
        <dbReference type="ARBA" id="ARBA00022692"/>
    </source>
</evidence>
<evidence type="ECO:0000256" key="2">
    <source>
        <dbReference type="ARBA" id="ARBA00011006"/>
    </source>
</evidence>
<comment type="similarity">
    <text evidence="2">Belongs to the UPF0410 family.</text>
</comment>
<dbReference type="AlphaFoldDB" id="A0A518CZL3"/>
<sequence length="81" mass="8219">MEYVYFLAIGALAGWLAGLLVKGRGFGLIGNVVVGVLGAVLGGYLSRQMGVGNQDDLLGVLLTAFAGSALLLVIVGVLKKA</sequence>
<keyword evidence="5 7" id="KW-1133">Transmembrane helix</keyword>
<keyword evidence="4 7" id="KW-0812">Transmembrane</keyword>
<evidence type="ECO:0000256" key="5">
    <source>
        <dbReference type="ARBA" id="ARBA00022989"/>
    </source>
</evidence>
<dbReference type="GO" id="GO:0005886">
    <property type="term" value="C:plasma membrane"/>
    <property type="evidence" value="ECO:0007669"/>
    <property type="project" value="UniProtKB-SubCell"/>
</dbReference>
<evidence type="ECO:0000313" key="8">
    <source>
        <dbReference type="EMBL" id="QDU84657.1"/>
    </source>
</evidence>
<evidence type="ECO:0000313" key="9">
    <source>
        <dbReference type="Proteomes" id="UP000319342"/>
    </source>
</evidence>
<comment type="subcellular location">
    <subcellularLocation>
        <location evidence="1">Cell membrane</location>
        <topology evidence="1">Multi-pass membrane protein</topology>
    </subcellularLocation>
</comment>
<proteinExistence type="inferred from homology"/>
<dbReference type="PANTHER" id="PTHR33884">
    <property type="entry name" value="UPF0410 PROTEIN YMGE"/>
    <property type="match status" value="1"/>
</dbReference>
<dbReference type="InterPro" id="IPR007341">
    <property type="entry name" value="Transgly_assoc"/>
</dbReference>
<evidence type="ECO:0000256" key="1">
    <source>
        <dbReference type="ARBA" id="ARBA00004651"/>
    </source>
</evidence>
<keyword evidence="3" id="KW-1003">Cell membrane</keyword>
<evidence type="ECO:0000256" key="3">
    <source>
        <dbReference type="ARBA" id="ARBA00022475"/>
    </source>
</evidence>
<reference evidence="8 9" key="1">
    <citation type="submission" date="2019-02" db="EMBL/GenBank/DDBJ databases">
        <title>Deep-cultivation of Planctomycetes and their phenomic and genomic characterization uncovers novel biology.</title>
        <authorList>
            <person name="Wiegand S."/>
            <person name="Jogler M."/>
            <person name="Boedeker C."/>
            <person name="Pinto D."/>
            <person name="Vollmers J."/>
            <person name="Rivas-Marin E."/>
            <person name="Kohn T."/>
            <person name="Peeters S.H."/>
            <person name="Heuer A."/>
            <person name="Rast P."/>
            <person name="Oberbeckmann S."/>
            <person name="Bunk B."/>
            <person name="Jeske O."/>
            <person name="Meyerdierks A."/>
            <person name="Storesund J.E."/>
            <person name="Kallscheuer N."/>
            <person name="Luecker S."/>
            <person name="Lage O.M."/>
            <person name="Pohl T."/>
            <person name="Merkel B.J."/>
            <person name="Hornburger P."/>
            <person name="Mueller R.-W."/>
            <person name="Bruemmer F."/>
            <person name="Labrenz M."/>
            <person name="Spormann A.M."/>
            <person name="Op den Camp H."/>
            <person name="Overmann J."/>
            <person name="Amann R."/>
            <person name="Jetten M.S.M."/>
            <person name="Mascher T."/>
            <person name="Medema M.H."/>
            <person name="Devos D.P."/>
            <person name="Kaster A.-K."/>
            <person name="Ovreas L."/>
            <person name="Rohde M."/>
            <person name="Galperin M.Y."/>
            <person name="Jogler C."/>
        </authorList>
    </citation>
    <scope>NUCLEOTIDE SEQUENCE [LARGE SCALE GENOMIC DNA]</scope>
    <source>
        <strain evidence="8 9">Pla163</strain>
    </source>
</reference>
<evidence type="ECO:0000256" key="7">
    <source>
        <dbReference type="SAM" id="Phobius"/>
    </source>
</evidence>
<dbReference type="RefSeq" id="WP_145186588.1">
    <property type="nucleotide sequence ID" value="NZ_CP036290.1"/>
</dbReference>
<dbReference type="PANTHER" id="PTHR33884:SF3">
    <property type="entry name" value="UPF0410 PROTEIN YMGE"/>
    <property type="match status" value="1"/>
</dbReference>
<dbReference type="Proteomes" id="UP000319342">
    <property type="component" value="Chromosome"/>
</dbReference>
<dbReference type="Pfam" id="PF04226">
    <property type="entry name" value="Transgly_assoc"/>
    <property type="match status" value="1"/>
</dbReference>
<feature type="transmembrane region" description="Helical" evidence="7">
    <location>
        <begin position="28"/>
        <end position="45"/>
    </location>
</feature>
<feature type="transmembrane region" description="Helical" evidence="7">
    <location>
        <begin position="6"/>
        <end position="21"/>
    </location>
</feature>
<organism evidence="8 9">
    <name type="scientific">Rohdeia mirabilis</name>
    <dbReference type="NCBI Taxonomy" id="2528008"/>
    <lineage>
        <taxon>Bacteria</taxon>
        <taxon>Pseudomonadati</taxon>
        <taxon>Planctomycetota</taxon>
        <taxon>Planctomycetia</taxon>
        <taxon>Planctomycetia incertae sedis</taxon>
        <taxon>Rohdeia</taxon>
    </lineage>
</organism>
<accession>A0A518CZL3</accession>
<gene>
    <name evidence="8" type="ORF">Pla163_17690</name>
</gene>